<protein>
    <submittedName>
        <fullName evidence="1">Uncharacterized protein</fullName>
    </submittedName>
</protein>
<name>A0AA86S659_9FABA</name>
<reference evidence="1" key="1">
    <citation type="submission" date="2023-10" db="EMBL/GenBank/DDBJ databases">
        <authorList>
            <person name="Domelevo Entfellner J.-B."/>
        </authorList>
    </citation>
    <scope>NUCLEOTIDE SEQUENCE</scope>
</reference>
<evidence type="ECO:0000313" key="1">
    <source>
        <dbReference type="EMBL" id="CAJ1927647.1"/>
    </source>
</evidence>
<dbReference type="Proteomes" id="UP001189624">
    <property type="component" value="Chromosome 2"/>
</dbReference>
<keyword evidence="2" id="KW-1185">Reference proteome</keyword>
<proteinExistence type="predicted"/>
<dbReference type="AlphaFoldDB" id="A0AA86S659"/>
<dbReference type="EMBL" id="OY731399">
    <property type="protein sequence ID" value="CAJ1927647.1"/>
    <property type="molecule type" value="Genomic_DNA"/>
</dbReference>
<accession>A0AA86S659</accession>
<sequence>MESFKVNVNATSYALHLDLDNLVNMGIRMLVMNASYSALQINSLNPLPLSILQVQIFMVVFEGVAVAAAELAQLRWHATVVGYNRLAKGKLLMVNGGWHDGLDAGVSMVRCSLNWVHSSGEGRRPAMKMAALRGSRVVRWVRCELT</sequence>
<organism evidence="1 2">
    <name type="scientific">Sphenostylis stenocarpa</name>
    <dbReference type="NCBI Taxonomy" id="92480"/>
    <lineage>
        <taxon>Eukaryota</taxon>
        <taxon>Viridiplantae</taxon>
        <taxon>Streptophyta</taxon>
        <taxon>Embryophyta</taxon>
        <taxon>Tracheophyta</taxon>
        <taxon>Spermatophyta</taxon>
        <taxon>Magnoliopsida</taxon>
        <taxon>eudicotyledons</taxon>
        <taxon>Gunneridae</taxon>
        <taxon>Pentapetalae</taxon>
        <taxon>rosids</taxon>
        <taxon>fabids</taxon>
        <taxon>Fabales</taxon>
        <taxon>Fabaceae</taxon>
        <taxon>Papilionoideae</taxon>
        <taxon>50 kb inversion clade</taxon>
        <taxon>NPAAA clade</taxon>
        <taxon>indigoferoid/millettioid clade</taxon>
        <taxon>Phaseoleae</taxon>
        <taxon>Sphenostylis</taxon>
    </lineage>
</organism>
<gene>
    <name evidence="1" type="ORF">AYBTSS11_LOCUS4104</name>
</gene>
<dbReference type="Gramene" id="rna-AYBTSS11_LOCUS4104">
    <property type="protein sequence ID" value="CAJ1927647.1"/>
    <property type="gene ID" value="gene-AYBTSS11_LOCUS4104"/>
</dbReference>
<evidence type="ECO:0000313" key="2">
    <source>
        <dbReference type="Proteomes" id="UP001189624"/>
    </source>
</evidence>